<dbReference type="GO" id="GO:0005507">
    <property type="term" value="F:copper ion binding"/>
    <property type="evidence" value="ECO:0007669"/>
    <property type="project" value="InterPro"/>
</dbReference>
<dbReference type="Gene3D" id="2.60.40.420">
    <property type="entry name" value="Cupredoxins - blue copper proteins"/>
    <property type="match status" value="1"/>
</dbReference>
<accession>A0A6I4SMY6</accession>
<name>A0A6I4SMY6_9SPHN</name>
<dbReference type="EMBL" id="WTYS01000001">
    <property type="protein sequence ID" value="MXO57064.1"/>
    <property type="molecule type" value="Genomic_DNA"/>
</dbReference>
<dbReference type="CDD" id="cd13900">
    <property type="entry name" value="CuRO_3_Tth-MCO_like"/>
    <property type="match status" value="1"/>
</dbReference>
<dbReference type="AlphaFoldDB" id="A0A6I4SMY6"/>
<dbReference type="InterPro" id="IPR002355">
    <property type="entry name" value="Cu_oxidase_Cu_BS"/>
</dbReference>
<organism evidence="4 5">
    <name type="scientific">Pontixanthobacter gangjinensis</name>
    <dbReference type="NCBI Taxonomy" id="1028742"/>
    <lineage>
        <taxon>Bacteria</taxon>
        <taxon>Pseudomonadati</taxon>
        <taxon>Pseudomonadota</taxon>
        <taxon>Alphaproteobacteria</taxon>
        <taxon>Sphingomonadales</taxon>
        <taxon>Erythrobacteraceae</taxon>
        <taxon>Pontixanthobacter</taxon>
    </lineage>
</organism>
<keyword evidence="1" id="KW-0479">Metal-binding</keyword>
<dbReference type="GO" id="GO:0016491">
    <property type="term" value="F:oxidoreductase activity"/>
    <property type="evidence" value="ECO:0007669"/>
    <property type="project" value="InterPro"/>
</dbReference>
<dbReference type="InterPro" id="IPR008972">
    <property type="entry name" value="Cupredoxin"/>
</dbReference>
<feature type="region of interest" description="Disordered" evidence="2">
    <location>
        <begin position="36"/>
        <end position="58"/>
    </location>
</feature>
<dbReference type="InterPro" id="IPR011706">
    <property type="entry name" value="Cu-oxidase_C"/>
</dbReference>
<sequence length="238" mass="26429">MVKGGDAGIYRLRALQYEQGHPGGARPERLLATISSSGPRQDDPIPGRLVNPPKMPNQPIARRRTITFKGEISGNHEMPMMHHEPATPRKMLGITANCDAAPAACAPKQPMTGMPPVKFTLDGKVFDLDRIDQHVVAGTVEEWTLVNLDVFQHPFHIHVNPFQIVAMNGQPVDDPTWWDVFPLPSKGSVTIRTYFRPDITGKTVYHCHILPHEDNGMMANVFIHPEGTELDAKGEPRT</sequence>
<evidence type="ECO:0000313" key="4">
    <source>
        <dbReference type="EMBL" id="MXO57064.1"/>
    </source>
</evidence>
<dbReference type="Pfam" id="PF07731">
    <property type="entry name" value="Cu-oxidase_2"/>
    <property type="match status" value="1"/>
</dbReference>
<dbReference type="PROSITE" id="PS00080">
    <property type="entry name" value="MULTICOPPER_OXIDASE2"/>
    <property type="match status" value="1"/>
</dbReference>
<evidence type="ECO:0000256" key="1">
    <source>
        <dbReference type="ARBA" id="ARBA00022723"/>
    </source>
</evidence>
<protein>
    <submittedName>
        <fullName evidence="4">Multicopper oxidase domain-containing protein</fullName>
    </submittedName>
</protein>
<dbReference type="Proteomes" id="UP000468943">
    <property type="component" value="Unassembled WGS sequence"/>
</dbReference>
<reference evidence="4 5" key="1">
    <citation type="submission" date="2019-12" db="EMBL/GenBank/DDBJ databases">
        <title>Genomic-based taxomic classification of the family Erythrobacteraceae.</title>
        <authorList>
            <person name="Xu L."/>
        </authorList>
    </citation>
    <scope>NUCLEOTIDE SEQUENCE [LARGE SCALE GENOMIC DNA]</scope>
    <source>
        <strain evidence="4 5">JCM 17802</strain>
    </source>
</reference>
<proteinExistence type="predicted"/>
<keyword evidence="5" id="KW-1185">Reference proteome</keyword>
<evidence type="ECO:0000259" key="3">
    <source>
        <dbReference type="Pfam" id="PF07731"/>
    </source>
</evidence>
<dbReference type="SUPFAM" id="SSF49503">
    <property type="entry name" value="Cupredoxins"/>
    <property type="match status" value="1"/>
</dbReference>
<evidence type="ECO:0000256" key="2">
    <source>
        <dbReference type="SAM" id="MobiDB-lite"/>
    </source>
</evidence>
<evidence type="ECO:0000313" key="5">
    <source>
        <dbReference type="Proteomes" id="UP000468943"/>
    </source>
</evidence>
<gene>
    <name evidence="4" type="ORF">GRI36_09220</name>
</gene>
<feature type="domain" description="Plastocyanin-like" evidence="3">
    <location>
        <begin position="114"/>
        <end position="224"/>
    </location>
</feature>
<comment type="caution">
    <text evidence="4">The sequence shown here is derived from an EMBL/GenBank/DDBJ whole genome shotgun (WGS) entry which is preliminary data.</text>
</comment>